<evidence type="ECO:0000256" key="1">
    <source>
        <dbReference type="SAM" id="MobiDB-lite"/>
    </source>
</evidence>
<evidence type="ECO:0000313" key="3">
    <source>
        <dbReference type="Proteomes" id="UP000235392"/>
    </source>
</evidence>
<sequence length="163" mass="17629">MKDADGARCAARDRPGRRNRQPLDQRGWRRSAECKQQSSAYKSLRSSGRPTVSSEGHQRAAEASGGRNGLETTDQGSAWTTGCSAGETVNRSGPQNAVTTHRLVHQDAPDLVAHRHRESQTTLSPPTAPIVVLADSRYAPVRNRLSRPTLSYQSAFSPSAPPS</sequence>
<feature type="compositionally biased region" description="Basic and acidic residues" evidence="1">
    <location>
        <begin position="1"/>
        <end position="33"/>
    </location>
</feature>
<organism evidence="2 3">
    <name type="scientific">Puccinia coronata f. sp. avenae</name>
    <dbReference type="NCBI Taxonomy" id="200324"/>
    <lineage>
        <taxon>Eukaryota</taxon>
        <taxon>Fungi</taxon>
        <taxon>Dikarya</taxon>
        <taxon>Basidiomycota</taxon>
        <taxon>Pucciniomycotina</taxon>
        <taxon>Pucciniomycetes</taxon>
        <taxon>Pucciniales</taxon>
        <taxon>Pucciniaceae</taxon>
        <taxon>Puccinia</taxon>
    </lineage>
</organism>
<dbReference type="AlphaFoldDB" id="A0A2N5VR27"/>
<feature type="region of interest" description="Disordered" evidence="1">
    <location>
        <begin position="1"/>
        <end position="94"/>
    </location>
</feature>
<dbReference type="EMBL" id="PGCI01000001">
    <property type="protein sequence ID" value="PLW52434.1"/>
    <property type="molecule type" value="Genomic_DNA"/>
</dbReference>
<name>A0A2N5VR27_9BASI</name>
<gene>
    <name evidence="2" type="ORF">PCASD_00080</name>
</gene>
<feature type="compositionally biased region" description="Polar residues" evidence="1">
    <location>
        <begin position="70"/>
        <end position="94"/>
    </location>
</feature>
<feature type="compositionally biased region" description="Polar residues" evidence="1">
    <location>
        <begin position="34"/>
        <end position="55"/>
    </location>
</feature>
<comment type="caution">
    <text evidence="2">The sequence shown here is derived from an EMBL/GenBank/DDBJ whole genome shotgun (WGS) entry which is preliminary data.</text>
</comment>
<evidence type="ECO:0000313" key="2">
    <source>
        <dbReference type="EMBL" id="PLW52434.1"/>
    </source>
</evidence>
<dbReference type="Proteomes" id="UP000235392">
    <property type="component" value="Unassembled WGS sequence"/>
</dbReference>
<proteinExistence type="predicted"/>
<accession>A0A2N5VR27</accession>
<reference evidence="2 3" key="1">
    <citation type="submission" date="2017-11" db="EMBL/GenBank/DDBJ databases">
        <title>De novo assembly and phasing of dikaryotic genomes from two isolates of Puccinia coronata f. sp. avenae, the causal agent of oat crown rust.</title>
        <authorList>
            <person name="Miller M.E."/>
            <person name="Zhang Y."/>
            <person name="Omidvar V."/>
            <person name="Sperschneider J."/>
            <person name="Schwessinger B."/>
            <person name="Raley C."/>
            <person name="Palmer J.M."/>
            <person name="Garnica D."/>
            <person name="Upadhyaya N."/>
            <person name="Rathjen J."/>
            <person name="Taylor J.M."/>
            <person name="Park R.F."/>
            <person name="Dodds P.N."/>
            <person name="Hirsch C.D."/>
            <person name="Kianian S.F."/>
            <person name="Figueroa M."/>
        </authorList>
    </citation>
    <scope>NUCLEOTIDE SEQUENCE [LARGE SCALE GENOMIC DNA]</scope>
    <source>
        <strain evidence="2">12SD80</strain>
    </source>
</reference>
<protein>
    <submittedName>
        <fullName evidence="2">Uncharacterized protein</fullName>
    </submittedName>
</protein>